<keyword evidence="3" id="KW-0520">NAD</keyword>
<dbReference type="PRINTS" id="PR00081">
    <property type="entry name" value="GDHRDH"/>
</dbReference>
<protein>
    <submittedName>
        <fullName evidence="4">NAD(P)-dependent dehydrogenase, short-chain alcohol dehydrogenase family</fullName>
    </submittedName>
</protein>
<evidence type="ECO:0000256" key="2">
    <source>
        <dbReference type="ARBA" id="ARBA00023002"/>
    </source>
</evidence>
<gene>
    <name evidence="4" type="ORF">SAMN06296008_104107</name>
</gene>
<organism evidence="4 5">
    <name type="scientific">Polynucleobacter kasalickyi</name>
    <dbReference type="NCBI Taxonomy" id="1938817"/>
    <lineage>
        <taxon>Bacteria</taxon>
        <taxon>Pseudomonadati</taxon>
        <taxon>Pseudomonadota</taxon>
        <taxon>Betaproteobacteria</taxon>
        <taxon>Burkholderiales</taxon>
        <taxon>Burkholderiaceae</taxon>
        <taxon>Polynucleobacter</taxon>
    </lineage>
</organism>
<sequence length="255" mass="27372">MSSEFKNKVVLVTGGSKGIGYGIASAFAKQGASLILVARDIDSLNTSKAALEKEFNVSVEVKAVNLSEEKNLTELSSFFPKVDILVNSAGAMGRGSLFDIDPVQFRDAWEGKVMSTIFLTRHIYPFMAKNPNGGVIINIIGMAAERLNFKSIGTSTANAALVAFNNALGSESVNDNIRVVGISPGLIRTSRTEGILHPKNEVDRKAYEKMVSNLPFGRMGEPSEVAELAVFLASNSGKYISGEVINVDGGARFRY</sequence>
<proteinExistence type="inferred from homology"/>
<evidence type="ECO:0000256" key="1">
    <source>
        <dbReference type="ARBA" id="ARBA00006484"/>
    </source>
</evidence>
<dbReference type="PANTHER" id="PTHR43477:SF4">
    <property type="entry name" value="DEHYDROGENASE_REDUCTASE SDR FAMILY MEMBER 6"/>
    <property type="match status" value="1"/>
</dbReference>
<dbReference type="RefSeq" id="WP_084283073.1">
    <property type="nucleotide sequence ID" value="NZ_FWXJ01000004.1"/>
</dbReference>
<comment type="similarity">
    <text evidence="1">Belongs to the short-chain dehydrogenases/reductases (SDR) family.</text>
</comment>
<evidence type="ECO:0000256" key="3">
    <source>
        <dbReference type="ARBA" id="ARBA00023027"/>
    </source>
</evidence>
<dbReference type="Proteomes" id="UP000192708">
    <property type="component" value="Unassembled WGS sequence"/>
</dbReference>
<evidence type="ECO:0000313" key="5">
    <source>
        <dbReference type="Proteomes" id="UP000192708"/>
    </source>
</evidence>
<dbReference type="CDD" id="cd05233">
    <property type="entry name" value="SDR_c"/>
    <property type="match status" value="1"/>
</dbReference>
<reference evidence="4 5" key="1">
    <citation type="submission" date="2017-04" db="EMBL/GenBank/DDBJ databases">
        <authorList>
            <person name="Afonso C.L."/>
            <person name="Miller P.J."/>
            <person name="Scott M.A."/>
            <person name="Spackman E."/>
            <person name="Goraichik I."/>
            <person name="Dimitrov K.M."/>
            <person name="Suarez D.L."/>
            <person name="Swayne D.E."/>
        </authorList>
    </citation>
    <scope>NUCLEOTIDE SEQUENCE [LARGE SCALE GENOMIC DNA]</scope>
    <source>
        <strain evidence="4 5">VK13</strain>
    </source>
</reference>
<dbReference type="OrthoDB" id="9809287at2"/>
<dbReference type="GO" id="GO:0016491">
    <property type="term" value="F:oxidoreductase activity"/>
    <property type="evidence" value="ECO:0007669"/>
    <property type="project" value="UniProtKB-KW"/>
</dbReference>
<evidence type="ECO:0000313" key="4">
    <source>
        <dbReference type="EMBL" id="SMC43346.1"/>
    </source>
</evidence>
<dbReference type="STRING" id="1938817.SAMN06296008_104107"/>
<accession>A0A1W1Z4Q3</accession>
<keyword evidence="5" id="KW-1185">Reference proteome</keyword>
<dbReference type="PANTHER" id="PTHR43477">
    <property type="entry name" value="DIHYDROANTICAPSIN 7-DEHYDROGENASE"/>
    <property type="match status" value="1"/>
</dbReference>
<dbReference type="SUPFAM" id="SSF51735">
    <property type="entry name" value="NAD(P)-binding Rossmann-fold domains"/>
    <property type="match status" value="1"/>
</dbReference>
<dbReference type="InterPro" id="IPR036291">
    <property type="entry name" value="NAD(P)-bd_dom_sf"/>
</dbReference>
<dbReference type="InterPro" id="IPR002347">
    <property type="entry name" value="SDR_fam"/>
</dbReference>
<dbReference type="EMBL" id="FWXJ01000004">
    <property type="protein sequence ID" value="SMC43346.1"/>
    <property type="molecule type" value="Genomic_DNA"/>
</dbReference>
<dbReference type="Pfam" id="PF13561">
    <property type="entry name" value="adh_short_C2"/>
    <property type="match status" value="1"/>
</dbReference>
<keyword evidence="2" id="KW-0560">Oxidoreductase</keyword>
<dbReference type="AlphaFoldDB" id="A0A1W1Z4Q3"/>
<name>A0A1W1Z4Q3_9BURK</name>
<dbReference type="Gene3D" id="3.40.50.720">
    <property type="entry name" value="NAD(P)-binding Rossmann-like Domain"/>
    <property type="match status" value="1"/>
</dbReference>
<dbReference type="InterPro" id="IPR051122">
    <property type="entry name" value="SDR_DHRS6-like"/>
</dbReference>